<name>A0A369JFE0_HYPMA</name>
<organism evidence="1 2">
    <name type="scientific">Hypsizygus marmoreus</name>
    <name type="common">White beech mushroom</name>
    <name type="synonym">Agaricus marmoreus</name>
    <dbReference type="NCBI Taxonomy" id="39966"/>
    <lineage>
        <taxon>Eukaryota</taxon>
        <taxon>Fungi</taxon>
        <taxon>Dikarya</taxon>
        <taxon>Basidiomycota</taxon>
        <taxon>Agaricomycotina</taxon>
        <taxon>Agaricomycetes</taxon>
        <taxon>Agaricomycetidae</taxon>
        <taxon>Agaricales</taxon>
        <taxon>Tricholomatineae</taxon>
        <taxon>Lyophyllaceae</taxon>
        <taxon>Hypsizygus</taxon>
    </lineage>
</organism>
<keyword evidence="2" id="KW-1185">Reference proteome</keyword>
<dbReference type="EMBL" id="LUEZ02000084">
    <property type="protein sequence ID" value="RDB19125.1"/>
    <property type="molecule type" value="Genomic_DNA"/>
</dbReference>
<proteinExistence type="predicted"/>
<dbReference type="Proteomes" id="UP000076154">
    <property type="component" value="Unassembled WGS sequence"/>
</dbReference>
<gene>
    <name evidence="1" type="ORF">Hypma_014278</name>
</gene>
<accession>A0A369JFE0</accession>
<reference evidence="1" key="1">
    <citation type="submission" date="2018-04" db="EMBL/GenBank/DDBJ databases">
        <title>Whole genome sequencing of Hypsizygus marmoreus.</title>
        <authorList>
            <person name="Choi I.-G."/>
            <person name="Min B."/>
            <person name="Kim J.-G."/>
            <person name="Kim S."/>
            <person name="Oh Y.-L."/>
            <person name="Kong W.-S."/>
            <person name="Park H."/>
            <person name="Jeong J."/>
            <person name="Song E.-S."/>
        </authorList>
    </citation>
    <scope>NUCLEOTIDE SEQUENCE [LARGE SCALE GENOMIC DNA]</scope>
    <source>
        <strain evidence="1">51987-8</strain>
    </source>
</reference>
<evidence type="ECO:0000313" key="2">
    <source>
        <dbReference type="Proteomes" id="UP000076154"/>
    </source>
</evidence>
<comment type="caution">
    <text evidence="1">The sequence shown here is derived from an EMBL/GenBank/DDBJ whole genome shotgun (WGS) entry which is preliminary data.</text>
</comment>
<dbReference type="AlphaFoldDB" id="A0A369JFE0"/>
<evidence type="ECO:0000313" key="1">
    <source>
        <dbReference type="EMBL" id="RDB19125.1"/>
    </source>
</evidence>
<dbReference type="InParanoid" id="A0A369JFE0"/>
<sequence length="104" mass="11839">MGSENQYIEKQRFESSRLCLSVSVREIQRKNEAIDWTLDARDNHGQPTVNKDYEVGGSLKCNANHGMHISATVHCSEIDNQMVNNVDTSFIHSRAIVKYRTSNI</sequence>
<protein>
    <submittedName>
        <fullName evidence="1">Uncharacterized protein</fullName>
    </submittedName>
</protein>